<name>A0ABQ0J970_9VIBR</name>
<protein>
    <submittedName>
        <fullName evidence="1">Protein related to deoxyribodipyrimidine photolyase</fullName>
    </submittedName>
</protein>
<proteinExistence type="predicted"/>
<accession>A0ABQ0J970</accession>
<reference evidence="2" key="1">
    <citation type="submission" date="2014-09" db="EMBL/GenBank/DDBJ databases">
        <title>Vibrio variabilis JCM 19239. (C206) whole genome shotgun sequence.</title>
        <authorList>
            <person name="Sawabe T."/>
            <person name="Meirelles P."/>
            <person name="Nakanishi M."/>
            <person name="Sayaka M."/>
            <person name="Hattori M."/>
            <person name="Ohkuma M."/>
        </authorList>
    </citation>
    <scope>NUCLEOTIDE SEQUENCE [LARGE SCALE GENOMIC DNA]</scope>
    <source>
        <strain evidence="2">JCM 19239</strain>
    </source>
</reference>
<keyword evidence="2" id="KW-1185">Reference proteome</keyword>
<dbReference type="Proteomes" id="UP000029223">
    <property type="component" value="Unassembled WGS sequence"/>
</dbReference>
<dbReference type="InterPro" id="IPR014729">
    <property type="entry name" value="Rossmann-like_a/b/a_fold"/>
</dbReference>
<dbReference type="EMBL" id="BBMS01000008">
    <property type="protein sequence ID" value="GAL25281.1"/>
    <property type="molecule type" value="Genomic_DNA"/>
</dbReference>
<dbReference type="Gene3D" id="3.40.50.620">
    <property type="entry name" value="HUPs"/>
    <property type="match status" value="1"/>
</dbReference>
<evidence type="ECO:0000313" key="2">
    <source>
        <dbReference type="Proteomes" id="UP000029223"/>
    </source>
</evidence>
<gene>
    <name evidence="1" type="ORF">JCM19239_5171</name>
</gene>
<dbReference type="InterPro" id="IPR007357">
    <property type="entry name" value="PhrB-like"/>
</dbReference>
<organism evidence="1 2">
    <name type="scientific">Vibrio variabilis</name>
    <dbReference type="NCBI Taxonomy" id="990271"/>
    <lineage>
        <taxon>Bacteria</taxon>
        <taxon>Pseudomonadati</taxon>
        <taxon>Pseudomonadota</taxon>
        <taxon>Gammaproteobacteria</taxon>
        <taxon>Vibrionales</taxon>
        <taxon>Vibrionaceae</taxon>
        <taxon>Vibrio</taxon>
    </lineage>
</organism>
<reference evidence="2" key="2">
    <citation type="submission" date="2014-09" db="EMBL/GenBank/DDBJ databases">
        <authorList>
            <consortium name="NBRP consortium"/>
            <person name="Sawabe T."/>
            <person name="Meirelles P."/>
            <person name="Nakanishi M."/>
            <person name="Sayaka M."/>
            <person name="Hattori M."/>
            <person name="Ohkuma M."/>
        </authorList>
    </citation>
    <scope>NUCLEOTIDE SEQUENCE [LARGE SCALE GENOMIC DNA]</scope>
    <source>
        <strain evidence="2">JCM 19239</strain>
    </source>
</reference>
<dbReference type="Pfam" id="PF04244">
    <property type="entry name" value="DPRP"/>
    <property type="match status" value="1"/>
</dbReference>
<sequence length="46" mass="5289">MDDGVLYLIAELKQESEYVTHHIQKQVAFFLAMESFARALTELAQC</sequence>
<comment type="caution">
    <text evidence="1">The sequence shown here is derived from an EMBL/GenBank/DDBJ whole genome shotgun (WGS) entry which is preliminary data.</text>
</comment>
<evidence type="ECO:0000313" key="1">
    <source>
        <dbReference type="EMBL" id="GAL25281.1"/>
    </source>
</evidence>